<dbReference type="OrthoDB" id="3176940at2759"/>
<keyword evidence="4" id="KW-1185">Reference proteome</keyword>
<gene>
    <name evidence="3" type="ORF">BJ322DRAFT_1043740</name>
</gene>
<sequence>MPPEPGWPGLFFRLDELNDHQDVEGNPIVYRAFARHADSRCVYLGQYTFTKLEGISGREWRELPEKTREIWLKFFGDTLLANRTLARIVLRKSQKEEPTEAQVIAKCESIKAPGARRALAEKMEAEIRRAFNRGEEGIVVWGMKCVSYDYEFESDLSTKWQGRHKSTSQVELKARWGLNMPASGSEPSDDDEGDDGVEEDEVLTSRSRGHLTRKAKGKKPTISRGDSVSATIEELY</sequence>
<dbReference type="AlphaFoldDB" id="A0A9P6HMP9"/>
<reference evidence="3" key="2">
    <citation type="submission" date="2020-11" db="EMBL/GenBank/DDBJ databases">
        <authorList>
            <consortium name="DOE Joint Genome Institute"/>
            <person name="Kuo A."/>
            <person name="Miyauchi S."/>
            <person name="Kiss E."/>
            <person name="Drula E."/>
            <person name="Kohler A."/>
            <person name="Sanchez-Garcia M."/>
            <person name="Andreopoulos B."/>
            <person name="Barry K.W."/>
            <person name="Bonito G."/>
            <person name="Buee M."/>
            <person name="Carver A."/>
            <person name="Chen C."/>
            <person name="Cichocki N."/>
            <person name="Clum A."/>
            <person name="Culley D."/>
            <person name="Crous P.W."/>
            <person name="Fauchery L."/>
            <person name="Girlanda M."/>
            <person name="Hayes R."/>
            <person name="Keri Z."/>
            <person name="Labutti K."/>
            <person name="Lipzen A."/>
            <person name="Lombard V."/>
            <person name="Magnuson J."/>
            <person name="Maillard F."/>
            <person name="Morin E."/>
            <person name="Murat C."/>
            <person name="Nolan M."/>
            <person name="Ohm R."/>
            <person name="Pangilinan J."/>
            <person name="Pereira M."/>
            <person name="Perotto S."/>
            <person name="Peter M."/>
            <person name="Riley R."/>
            <person name="Sitrit Y."/>
            <person name="Stielow B."/>
            <person name="Szollosi G."/>
            <person name="Zifcakova L."/>
            <person name="Stursova M."/>
            <person name="Spatafora J.W."/>
            <person name="Tedersoo L."/>
            <person name="Vaario L.-M."/>
            <person name="Yamada A."/>
            <person name="Yan M."/>
            <person name="Wang P."/>
            <person name="Xu J."/>
            <person name="Bruns T."/>
            <person name="Baldrian P."/>
            <person name="Vilgalys R."/>
            <person name="Henrissat B."/>
            <person name="Grigoriev I.V."/>
            <person name="Hibbett D."/>
            <person name="Nagy L.G."/>
            <person name="Martin F.M."/>
        </authorList>
    </citation>
    <scope>NUCLEOTIDE SEQUENCE</scope>
    <source>
        <strain evidence="3">UH-Tt-Lm1</strain>
    </source>
</reference>
<dbReference type="EMBL" id="WIUZ02000003">
    <property type="protein sequence ID" value="KAF9789680.1"/>
    <property type="molecule type" value="Genomic_DNA"/>
</dbReference>
<evidence type="ECO:0000256" key="1">
    <source>
        <dbReference type="SAM" id="MobiDB-lite"/>
    </source>
</evidence>
<organism evidence="3 4">
    <name type="scientific">Thelephora terrestris</name>
    <dbReference type="NCBI Taxonomy" id="56493"/>
    <lineage>
        <taxon>Eukaryota</taxon>
        <taxon>Fungi</taxon>
        <taxon>Dikarya</taxon>
        <taxon>Basidiomycota</taxon>
        <taxon>Agaricomycotina</taxon>
        <taxon>Agaricomycetes</taxon>
        <taxon>Thelephorales</taxon>
        <taxon>Thelephoraceae</taxon>
        <taxon>Thelephora</taxon>
    </lineage>
</organism>
<dbReference type="Proteomes" id="UP000736335">
    <property type="component" value="Unassembled WGS sequence"/>
</dbReference>
<reference evidence="3" key="1">
    <citation type="journal article" date="2020" name="Nat. Commun.">
        <title>Large-scale genome sequencing of mycorrhizal fungi provides insights into the early evolution of symbiotic traits.</title>
        <authorList>
            <person name="Miyauchi S."/>
            <person name="Kiss E."/>
            <person name="Kuo A."/>
            <person name="Drula E."/>
            <person name="Kohler A."/>
            <person name="Sanchez-Garcia M."/>
            <person name="Morin E."/>
            <person name="Andreopoulos B."/>
            <person name="Barry K.W."/>
            <person name="Bonito G."/>
            <person name="Buee M."/>
            <person name="Carver A."/>
            <person name="Chen C."/>
            <person name="Cichocki N."/>
            <person name="Clum A."/>
            <person name="Culley D."/>
            <person name="Crous P.W."/>
            <person name="Fauchery L."/>
            <person name="Girlanda M."/>
            <person name="Hayes R.D."/>
            <person name="Keri Z."/>
            <person name="LaButti K."/>
            <person name="Lipzen A."/>
            <person name="Lombard V."/>
            <person name="Magnuson J."/>
            <person name="Maillard F."/>
            <person name="Murat C."/>
            <person name="Nolan M."/>
            <person name="Ohm R.A."/>
            <person name="Pangilinan J."/>
            <person name="Pereira M.F."/>
            <person name="Perotto S."/>
            <person name="Peter M."/>
            <person name="Pfister S."/>
            <person name="Riley R."/>
            <person name="Sitrit Y."/>
            <person name="Stielow J.B."/>
            <person name="Szollosi G."/>
            <person name="Zifcakova L."/>
            <person name="Stursova M."/>
            <person name="Spatafora J.W."/>
            <person name="Tedersoo L."/>
            <person name="Vaario L.M."/>
            <person name="Yamada A."/>
            <person name="Yan M."/>
            <person name="Wang P."/>
            <person name="Xu J."/>
            <person name="Bruns T."/>
            <person name="Baldrian P."/>
            <person name="Vilgalys R."/>
            <person name="Dunand C."/>
            <person name="Henrissat B."/>
            <person name="Grigoriev I.V."/>
            <person name="Hibbett D."/>
            <person name="Nagy L.G."/>
            <person name="Martin F.M."/>
        </authorList>
    </citation>
    <scope>NUCLEOTIDE SEQUENCE</scope>
    <source>
        <strain evidence="3">UH-Tt-Lm1</strain>
    </source>
</reference>
<evidence type="ECO:0000313" key="4">
    <source>
        <dbReference type="Proteomes" id="UP000736335"/>
    </source>
</evidence>
<feature type="region of interest" description="Disordered" evidence="1">
    <location>
        <begin position="173"/>
        <end position="236"/>
    </location>
</feature>
<protein>
    <recommendedName>
        <fullName evidence="2">DUF6697 domain-containing protein</fullName>
    </recommendedName>
</protein>
<comment type="caution">
    <text evidence="3">The sequence shown here is derived from an EMBL/GenBank/DDBJ whole genome shotgun (WGS) entry which is preliminary data.</text>
</comment>
<dbReference type="InterPro" id="IPR046520">
    <property type="entry name" value="DUF6697"/>
</dbReference>
<evidence type="ECO:0000313" key="3">
    <source>
        <dbReference type="EMBL" id="KAF9789680.1"/>
    </source>
</evidence>
<feature type="domain" description="DUF6697" evidence="2">
    <location>
        <begin position="1"/>
        <end position="158"/>
    </location>
</feature>
<feature type="compositionally biased region" description="Basic residues" evidence="1">
    <location>
        <begin position="207"/>
        <end position="221"/>
    </location>
</feature>
<proteinExistence type="predicted"/>
<accession>A0A9P6HMP9</accession>
<evidence type="ECO:0000259" key="2">
    <source>
        <dbReference type="Pfam" id="PF20411"/>
    </source>
</evidence>
<feature type="compositionally biased region" description="Acidic residues" evidence="1">
    <location>
        <begin position="187"/>
        <end position="202"/>
    </location>
</feature>
<dbReference type="Pfam" id="PF20411">
    <property type="entry name" value="DUF6697"/>
    <property type="match status" value="1"/>
</dbReference>
<name>A0A9P6HMP9_9AGAM</name>